<evidence type="ECO:0000256" key="5">
    <source>
        <dbReference type="ARBA" id="ARBA00023316"/>
    </source>
</evidence>
<dbReference type="AlphaFoldDB" id="A0A4P6P4R1"/>
<evidence type="ECO:0000256" key="1">
    <source>
        <dbReference type="ARBA" id="ARBA00001561"/>
    </source>
</evidence>
<proteinExistence type="inferred from homology"/>
<accession>A0A4P6P4R1</accession>
<sequence>MLKGVIREQKISLLISFLLFPLLLGITLQVKAANSIDGIRVWPAPENTRIVFDVKNKPEYKYFSLSNPNRLVIDFANTKNSVALKNLAENDPRIRRIRTSTAKNKGTTRLVLELVNSYQLTVFPLAPAGQYGNRLVIDLYDKNRSKTIISKPKQNLGDIIIGIDAGHGGEDPGSIGHKGTYEKRVTLAIAKRLQKLINQEKGMKAVMIRTGDYYVNLNRRTSLAREGNVDFLVSIHADAFRTPEPHGASVWVVTKKRAESELARWLLNREEKSELLGGGGGVIKNTSDSHLALALADMSKEHSLGVSFGAANNVIKELKKITKMHKKTPQSGNFAVLKSSDIPSILVETGFISNHKEEKNLTWAKHQQRLASAIHTGIKNYFLDNPLAGSYFASIGYKKHKVRSGESLSVLAQRYNISISQIKSANNLKNNALKIGQTLKIPRAG</sequence>
<dbReference type="CDD" id="cd00118">
    <property type="entry name" value="LysM"/>
    <property type="match status" value="1"/>
</dbReference>
<dbReference type="RefSeq" id="WP_130602790.1">
    <property type="nucleotide sequence ID" value="NZ_CP034759.1"/>
</dbReference>
<evidence type="ECO:0000313" key="7">
    <source>
        <dbReference type="EMBL" id="QBG36541.1"/>
    </source>
</evidence>
<dbReference type="EC" id="3.5.1.28" evidence="3"/>
<keyword evidence="8" id="KW-1185">Reference proteome</keyword>
<evidence type="ECO:0000259" key="6">
    <source>
        <dbReference type="PROSITE" id="PS51782"/>
    </source>
</evidence>
<dbReference type="SMART" id="SM00646">
    <property type="entry name" value="Ami_3"/>
    <property type="match status" value="1"/>
</dbReference>
<dbReference type="SMART" id="SM00257">
    <property type="entry name" value="LysM"/>
    <property type="match status" value="1"/>
</dbReference>
<evidence type="ECO:0000256" key="4">
    <source>
        <dbReference type="ARBA" id="ARBA00022801"/>
    </source>
</evidence>
<dbReference type="InterPro" id="IPR050695">
    <property type="entry name" value="N-acetylmuramoyl_amidase_3"/>
</dbReference>
<dbReference type="GO" id="GO:0009253">
    <property type="term" value="P:peptidoglycan catabolic process"/>
    <property type="evidence" value="ECO:0007669"/>
    <property type="project" value="InterPro"/>
</dbReference>
<dbReference type="SUPFAM" id="SSF53187">
    <property type="entry name" value="Zn-dependent exopeptidases"/>
    <property type="match status" value="1"/>
</dbReference>
<dbReference type="Gene3D" id="2.60.40.3500">
    <property type="match status" value="1"/>
</dbReference>
<dbReference type="PANTHER" id="PTHR30404:SF6">
    <property type="entry name" value="N-ACETYLMURAMOYL-L-ALANINE AMIDASE AMIB"/>
    <property type="match status" value="1"/>
</dbReference>
<dbReference type="Pfam" id="PF11741">
    <property type="entry name" value="AMIN"/>
    <property type="match status" value="1"/>
</dbReference>
<dbReference type="InterPro" id="IPR021731">
    <property type="entry name" value="AMIN_dom"/>
</dbReference>
<dbReference type="OrthoDB" id="9806267at2"/>
<dbReference type="PANTHER" id="PTHR30404">
    <property type="entry name" value="N-ACETYLMURAMOYL-L-ALANINE AMIDASE"/>
    <property type="match status" value="1"/>
</dbReference>
<dbReference type="InterPro" id="IPR036779">
    <property type="entry name" value="LysM_dom_sf"/>
</dbReference>
<organism evidence="7 8">
    <name type="scientific">Litorilituus sediminis</name>
    <dbReference type="NCBI Taxonomy" id="718192"/>
    <lineage>
        <taxon>Bacteria</taxon>
        <taxon>Pseudomonadati</taxon>
        <taxon>Pseudomonadota</taxon>
        <taxon>Gammaproteobacteria</taxon>
        <taxon>Alteromonadales</taxon>
        <taxon>Colwelliaceae</taxon>
        <taxon>Litorilituus</taxon>
    </lineage>
</organism>
<dbReference type="CDD" id="cd02696">
    <property type="entry name" value="MurNAc-LAA"/>
    <property type="match status" value="1"/>
</dbReference>
<evidence type="ECO:0000313" key="8">
    <source>
        <dbReference type="Proteomes" id="UP000290244"/>
    </source>
</evidence>
<keyword evidence="5" id="KW-0961">Cell wall biogenesis/degradation</keyword>
<dbReference type="PROSITE" id="PS51782">
    <property type="entry name" value="LYSM"/>
    <property type="match status" value="1"/>
</dbReference>
<gene>
    <name evidence="7" type="ORF">EMK97_12835</name>
</gene>
<dbReference type="InterPro" id="IPR018392">
    <property type="entry name" value="LysM"/>
</dbReference>
<dbReference type="Pfam" id="PF01476">
    <property type="entry name" value="LysM"/>
    <property type="match status" value="1"/>
</dbReference>
<dbReference type="KEGG" id="lsd:EMK97_12835"/>
<name>A0A4P6P4R1_9GAMM</name>
<protein>
    <recommendedName>
        <fullName evidence="3">N-acetylmuramoyl-L-alanine amidase</fullName>
        <ecNumber evidence="3">3.5.1.28</ecNumber>
    </recommendedName>
</protein>
<comment type="similarity">
    <text evidence="2">Belongs to the N-acetylmuramoyl-L-alanine amidase 3 family.</text>
</comment>
<dbReference type="GO" id="GO:0008745">
    <property type="term" value="F:N-acetylmuramoyl-L-alanine amidase activity"/>
    <property type="evidence" value="ECO:0007669"/>
    <property type="project" value="UniProtKB-EC"/>
</dbReference>
<dbReference type="Gene3D" id="3.40.630.40">
    <property type="entry name" value="Zn-dependent exopeptidases"/>
    <property type="match status" value="1"/>
</dbReference>
<evidence type="ECO:0000256" key="3">
    <source>
        <dbReference type="ARBA" id="ARBA00011901"/>
    </source>
</evidence>
<dbReference type="Gene3D" id="3.10.350.10">
    <property type="entry name" value="LysM domain"/>
    <property type="match status" value="1"/>
</dbReference>
<evidence type="ECO:0000256" key="2">
    <source>
        <dbReference type="ARBA" id="ARBA00010860"/>
    </source>
</evidence>
<comment type="catalytic activity">
    <reaction evidence="1">
        <text>Hydrolyzes the link between N-acetylmuramoyl residues and L-amino acid residues in certain cell-wall glycopeptides.</text>
        <dbReference type="EC" id="3.5.1.28"/>
    </reaction>
</comment>
<dbReference type="GO" id="GO:0030288">
    <property type="term" value="C:outer membrane-bounded periplasmic space"/>
    <property type="evidence" value="ECO:0007669"/>
    <property type="project" value="TreeGrafter"/>
</dbReference>
<dbReference type="SUPFAM" id="SSF54106">
    <property type="entry name" value="LysM domain"/>
    <property type="match status" value="1"/>
</dbReference>
<feature type="domain" description="LysM" evidence="6">
    <location>
        <begin position="398"/>
        <end position="441"/>
    </location>
</feature>
<reference evidence="7 8" key="1">
    <citation type="submission" date="2018-12" db="EMBL/GenBank/DDBJ databases">
        <title>Complete genome of Litorilituus sediminis.</title>
        <authorList>
            <person name="Liu A."/>
            <person name="Rong J."/>
        </authorList>
    </citation>
    <scope>NUCLEOTIDE SEQUENCE [LARGE SCALE GENOMIC DNA]</scope>
    <source>
        <strain evidence="7 8">JCM 17549</strain>
    </source>
</reference>
<dbReference type="GO" id="GO:0071555">
    <property type="term" value="P:cell wall organization"/>
    <property type="evidence" value="ECO:0007669"/>
    <property type="project" value="UniProtKB-KW"/>
</dbReference>
<dbReference type="InterPro" id="IPR002508">
    <property type="entry name" value="MurNAc-LAA_cat"/>
</dbReference>
<dbReference type="EMBL" id="CP034759">
    <property type="protein sequence ID" value="QBG36541.1"/>
    <property type="molecule type" value="Genomic_DNA"/>
</dbReference>
<keyword evidence="4" id="KW-0378">Hydrolase</keyword>
<dbReference type="Proteomes" id="UP000290244">
    <property type="component" value="Chromosome"/>
</dbReference>
<dbReference type="Pfam" id="PF01520">
    <property type="entry name" value="Amidase_3"/>
    <property type="match status" value="1"/>
</dbReference>